<evidence type="ECO:0000256" key="5">
    <source>
        <dbReference type="ARBA" id="ARBA00022692"/>
    </source>
</evidence>
<evidence type="ECO:0000256" key="7">
    <source>
        <dbReference type="ARBA" id="ARBA00022949"/>
    </source>
</evidence>
<dbReference type="Proteomes" id="UP000079169">
    <property type="component" value="Unplaced"/>
</dbReference>
<dbReference type="GO" id="GO:0007602">
    <property type="term" value="P:phototransduction"/>
    <property type="evidence" value="ECO:0007669"/>
    <property type="project" value="TreeGrafter"/>
</dbReference>
<evidence type="ECO:0000313" key="13">
    <source>
        <dbReference type="Proteomes" id="UP000079169"/>
    </source>
</evidence>
<comment type="similarity">
    <text evidence="12">Belongs to the pannexin family.</text>
</comment>
<dbReference type="PROSITE" id="PS51013">
    <property type="entry name" value="PANNEXIN"/>
    <property type="match status" value="1"/>
</dbReference>
<comment type="caution">
    <text evidence="12">Lacks conserved residue(s) required for the propagation of feature annotation.</text>
</comment>
<keyword evidence="9 12" id="KW-0406">Ion transport</keyword>
<feature type="transmembrane region" description="Helical" evidence="12">
    <location>
        <begin position="180"/>
        <end position="201"/>
    </location>
</feature>
<keyword evidence="4" id="KW-1003">Cell membrane</keyword>
<evidence type="ECO:0000256" key="8">
    <source>
        <dbReference type="ARBA" id="ARBA00022989"/>
    </source>
</evidence>
<dbReference type="KEGG" id="dci:103506670"/>
<keyword evidence="6" id="KW-0303">Gap junction</keyword>
<dbReference type="InterPro" id="IPR000990">
    <property type="entry name" value="Innexin"/>
</dbReference>
<gene>
    <name evidence="14" type="primary">LOC103506670</name>
    <name evidence="12" type="synonym">inx</name>
</gene>
<evidence type="ECO:0000256" key="11">
    <source>
        <dbReference type="ARBA" id="ARBA00023303"/>
    </source>
</evidence>
<evidence type="ECO:0000256" key="9">
    <source>
        <dbReference type="ARBA" id="ARBA00023065"/>
    </source>
</evidence>
<dbReference type="GO" id="GO:0005243">
    <property type="term" value="F:gap junction channel activity"/>
    <property type="evidence" value="ECO:0007669"/>
    <property type="project" value="TreeGrafter"/>
</dbReference>
<dbReference type="AlphaFoldDB" id="A0A3Q0IML7"/>
<evidence type="ECO:0000256" key="1">
    <source>
        <dbReference type="ARBA" id="ARBA00004610"/>
    </source>
</evidence>
<reference evidence="14" key="1">
    <citation type="submission" date="2025-08" db="UniProtKB">
        <authorList>
            <consortium name="RefSeq"/>
        </authorList>
    </citation>
    <scope>IDENTIFICATION</scope>
</reference>
<keyword evidence="10 12" id="KW-0472">Membrane</keyword>
<evidence type="ECO:0000313" key="14">
    <source>
        <dbReference type="RefSeq" id="XP_026677467.1"/>
    </source>
</evidence>
<evidence type="ECO:0000256" key="2">
    <source>
        <dbReference type="ARBA" id="ARBA00004651"/>
    </source>
</evidence>
<comment type="subcellular location">
    <subcellularLocation>
        <location evidence="1">Cell junction</location>
        <location evidence="1">Gap junction</location>
    </subcellularLocation>
    <subcellularLocation>
        <location evidence="2 12">Cell membrane</location>
        <topology evidence="2 12">Multi-pass membrane protein</topology>
    </subcellularLocation>
</comment>
<evidence type="ECO:0000256" key="4">
    <source>
        <dbReference type="ARBA" id="ARBA00022475"/>
    </source>
</evidence>
<name>A0A3Q0IML7_DIACI</name>
<keyword evidence="3 12" id="KW-0813">Transport</keyword>
<dbReference type="PANTHER" id="PTHR11893">
    <property type="entry name" value="INNEXIN"/>
    <property type="match status" value="1"/>
</dbReference>
<dbReference type="GO" id="GO:0034220">
    <property type="term" value="P:monoatomic ion transmembrane transport"/>
    <property type="evidence" value="ECO:0007669"/>
    <property type="project" value="UniProtKB-KW"/>
</dbReference>
<keyword evidence="11 12" id="KW-0407">Ion channel</keyword>
<comment type="function">
    <text evidence="12">Structural component of the gap junctions.</text>
</comment>
<protein>
    <recommendedName>
        <fullName evidence="12">Innexin</fullName>
    </recommendedName>
</protein>
<dbReference type="GO" id="GO:0005921">
    <property type="term" value="C:gap junction"/>
    <property type="evidence" value="ECO:0007669"/>
    <property type="project" value="UniProtKB-SubCell"/>
</dbReference>
<keyword evidence="7" id="KW-0965">Cell junction</keyword>
<sequence>MLQVFSSLRSLLKLDQIAIDNTVFRLHYKVTVVILVTFSLIVTSRQYIGDPIDCIVDEIPLNVMDTYCWIYSTFTLPNKLNGRVGKDVLQPGVASHVEGDQIKYHKYYQWVCFALFFQAMLFYIPRYLWKIWEGGRIRMIVQELNCPIIVGGKQGTKEMEEKRKMIVDYFHNNLHLQEFYAYRFILCEVLNLVNVIAQIYFMDYFLDGEFSNYGMEVWNFSEQDPDTRTDPMARVFPKLTKCTFHKYGPSGSVQKFDGLCVLPLNIVNEKIYIVLWFWFWILVVTTVCQLVYRVATIMMPNVRTKILRARCKFSFPNDIEAVSRAFSIGDWFVFNQVCKNVEPLIFREFVHDLAKRLEGKESV</sequence>
<dbReference type="PANTHER" id="PTHR11893:SF41">
    <property type="entry name" value="INNEXIN INX2"/>
    <property type="match status" value="1"/>
</dbReference>
<proteinExistence type="inferred from homology"/>
<dbReference type="GO" id="GO:0005886">
    <property type="term" value="C:plasma membrane"/>
    <property type="evidence" value="ECO:0007669"/>
    <property type="project" value="UniProtKB-SubCell"/>
</dbReference>
<evidence type="ECO:0000256" key="6">
    <source>
        <dbReference type="ARBA" id="ARBA00022868"/>
    </source>
</evidence>
<feature type="transmembrane region" description="Helical" evidence="12">
    <location>
        <begin position="107"/>
        <end position="129"/>
    </location>
</feature>
<dbReference type="STRING" id="121845.A0A3Q0IML7"/>
<dbReference type="OrthoDB" id="5867527at2759"/>
<evidence type="ECO:0000256" key="10">
    <source>
        <dbReference type="ARBA" id="ARBA00023136"/>
    </source>
</evidence>
<dbReference type="GeneID" id="103506670"/>
<accession>A0A3Q0IML7</accession>
<dbReference type="PaxDb" id="121845-A0A3Q0IML7"/>
<keyword evidence="8 12" id="KW-1133">Transmembrane helix</keyword>
<organism evidence="13 14">
    <name type="scientific">Diaphorina citri</name>
    <name type="common">Asian citrus psyllid</name>
    <dbReference type="NCBI Taxonomy" id="121845"/>
    <lineage>
        <taxon>Eukaryota</taxon>
        <taxon>Metazoa</taxon>
        <taxon>Ecdysozoa</taxon>
        <taxon>Arthropoda</taxon>
        <taxon>Hexapoda</taxon>
        <taxon>Insecta</taxon>
        <taxon>Pterygota</taxon>
        <taxon>Neoptera</taxon>
        <taxon>Paraneoptera</taxon>
        <taxon>Hemiptera</taxon>
        <taxon>Sternorrhyncha</taxon>
        <taxon>Psylloidea</taxon>
        <taxon>Psyllidae</taxon>
        <taxon>Diaphorininae</taxon>
        <taxon>Diaphorina</taxon>
    </lineage>
</organism>
<evidence type="ECO:0000256" key="12">
    <source>
        <dbReference type="RuleBase" id="RU010713"/>
    </source>
</evidence>
<evidence type="ECO:0000256" key="3">
    <source>
        <dbReference type="ARBA" id="ARBA00022448"/>
    </source>
</evidence>
<dbReference type="PRINTS" id="PR01262">
    <property type="entry name" value="INNEXIN"/>
</dbReference>
<keyword evidence="5 12" id="KW-0812">Transmembrane</keyword>
<keyword evidence="13" id="KW-1185">Reference proteome</keyword>
<dbReference type="RefSeq" id="XP_026677467.1">
    <property type="nucleotide sequence ID" value="XM_026821666.1"/>
</dbReference>
<dbReference type="Pfam" id="PF00876">
    <property type="entry name" value="Innexin"/>
    <property type="match status" value="1"/>
</dbReference>
<feature type="transmembrane region" description="Helical" evidence="12">
    <location>
        <begin position="271"/>
        <end position="295"/>
    </location>
</feature>